<proteinExistence type="predicted"/>
<reference evidence="2" key="1">
    <citation type="submission" date="2020-03" db="EMBL/GenBank/DDBJ databases">
        <title>The deep terrestrial virosphere.</title>
        <authorList>
            <person name="Holmfeldt K."/>
            <person name="Nilsson E."/>
            <person name="Simone D."/>
            <person name="Lopez-Fernandez M."/>
            <person name="Wu X."/>
            <person name="de Brujin I."/>
            <person name="Lundin D."/>
            <person name="Andersson A."/>
            <person name="Bertilsson S."/>
            <person name="Dopson M."/>
        </authorList>
    </citation>
    <scope>NUCLEOTIDE SEQUENCE</scope>
    <source>
        <strain evidence="2">TM448B02715</strain>
    </source>
</reference>
<gene>
    <name evidence="2" type="ORF">TM448B02715_0012</name>
</gene>
<sequence length="92" mass="10626">MLEYQIPLWIALISLISLIIGGLAGLFAIATAGAKADLELELITEREKKELLEKKLKESYEVNLSLKKRNIELRELYMDLKDREFIKFKEGD</sequence>
<keyword evidence="1" id="KW-0812">Transmembrane</keyword>
<dbReference type="AlphaFoldDB" id="A0A6M3XV93"/>
<accession>A0A6M3XV93</accession>
<dbReference type="EMBL" id="MT144942">
    <property type="protein sequence ID" value="QJI01693.1"/>
    <property type="molecule type" value="Genomic_DNA"/>
</dbReference>
<feature type="transmembrane region" description="Helical" evidence="1">
    <location>
        <begin position="6"/>
        <end position="30"/>
    </location>
</feature>
<organism evidence="2">
    <name type="scientific">viral metagenome</name>
    <dbReference type="NCBI Taxonomy" id="1070528"/>
    <lineage>
        <taxon>unclassified sequences</taxon>
        <taxon>metagenomes</taxon>
        <taxon>organismal metagenomes</taxon>
    </lineage>
</organism>
<evidence type="ECO:0000313" key="2">
    <source>
        <dbReference type="EMBL" id="QJI01693.1"/>
    </source>
</evidence>
<keyword evidence="1" id="KW-1133">Transmembrane helix</keyword>
<protein>
    <submittedName>
        <fullName evidence="2">Uncharacterized protein</fullName>
    </submittedName>
</protein>
<name>A0A6M3XV93_9ZZZZ</name>
<evidence type="ECO:0000256" key="1">
    <source>
        <dbReference type="SAM" id="Phobius"/>
    </source>
</evidence>
<keyword evidence="1" id="KW-0472">Membrane</keyword>